<feature type="compositionally biased region" description="Basic and acidic residues" evidence="1">
    <location>
        <begin position="10"/>
        <end position="23"/>
    </location>
</feature>
<dbReference type="EMBL" id="JAKCXM010000053">
    <property type="protein sequence ID" value="KAJ0404949.1"/>
    <property type="molecule type" value="Genomic_DNA"/>
</dbReference>
<comment type="caution">
    <text evidence="2">The sequence shown here is derived from an EMBL/GenBank/DDBJ whole genome shotgun (WGS) entry which is preliminary data.</text>
</comment>
<feature type="region of interest" description="Disordered" evidence="1">
    <location>
        <begin position="1"/>
        <end position="23"/>
    </location>
</feature>
<accession>A0AAD5LLF0</accession>
<name>A0AAD5LLF0_PYTIN</name>
<proteinExistence type="predicted"/>
<organism evidence="2 3">
    <name type="scientific">Pythium insidiosum</name>
    <name type="common">Pythiosis disease agent</name>
    <dbReference type="NCBI Taxonomy" id="114742"/>
    <lineage>
        <taxon>Eukaryota</taxon>
        <taxon>Sar</taxon>
        <taxon>Stramenopiles</taxon>
        <taxon>Oomycota</taxon>
        <taxon>Peronosporomycetes</taxon>
        <taxon>Pythiales</taxon>
        <taxon>Pythiaceae</taxon>
        <taxon>Pythium</taxon>
    </lineage>
</organism>
<keyword evidence="3" id="KW-1185">Reference proteome</keyword>
<reference evidence="2" key="1">
    <citation type="submission" date="2021-12" db="EMBL/GenBank/DDBJ databases">
        <title>Prjna785345.</title>
        <authorList>
            <person name="Rujirawat T."/>
            <person name="Krajaejun T."/>
        </authorList>
    </citation>
    <scope>NUCLEOTIDE SEQUENCE</scope>
    <source>
        <strain evidence="2">Pi057C3</strain>
    </source>
</reference>
<evidence type="ECO:0000313" key="3">
    <source>
        <dbReference type="Proteomes" id="UP001209570"/>
    </source>
</evidence>
<evidence type="ECO:0000313" key="2">
    <source>
        <dbReference type="EMBL" id="KAJ0404949.1"/>
    </source>
</evidence>
<dbReference type="Proteomes" id="UP001209570">
    <property type="component" value="Unassembled WGS sequence"/>
</dbReference>
<gene>
    <name evidence="2" type="ORF">P43SY_005948</name>
</gene>
<sequence>MGRPPCPESAEFRDVPGPETDKHKLSVCRHCERAHLDDPEATAAPTLIVRRRENFQRHISKCPHMTDDVRFQYVVPSASRSGLAPLSGMSMKAHGPSGVEFVSSTNAPLLEWDQAKINEFYRLLVNFQRENELPDHFVARSSTIRLFEFLAPGISRYIPTPEEMSRMRQAAIAADAAIANVTTNKRRRNV</sequence>
<evidence type="ECO:0000256" key="1">
    <source>
        <dbReference type="SAM" id="MobiDB-lite"/>
    </source>
</evidence>
<protein>
    <submittedName>
        <fullName evidence="2">Uncharacterized protein</fullName>
    </submittedName>
</protein>
<dbReference type="AlphaFoldDB" id="A0AAD5LLF0"/>